<dbReference type="Gene3D" id="3.40.50.2000">
    <property type="entry name" value="Glycogen Phosphorylase B"/>
    <property type="match status" value="1"/>
</dbReference>
<dbReference type="AlphaFoldDB" id="L1IHP1"/>
<reference evidence="8 10" key="1">
    <citation type="journal article" date="2012" name="Nature">
        <title>Algal genomes reveal evolutionary mosaicism and the fate of nucleomorphs.</title>
        <authorList>
            <consortium name="DOE Joint Genome Institute"/>
            <person name="Curtis B.A."/>
            <person name="Tanifuji G."/>
            <person name="Burki F."/>
            <person name="Gruber A."/>
            <person name="Irimia M."/>
            <person name="Maruyama S."/>
            <person name="Arias M.C."/>
            <person name="Ball S.G."/>
            <person name="Gile G.H."/>
            <person name="Hirakawa Y."/>
            <person name="Hopkins J.F."/>
            <person name="Kuo A."/>
            <person name="Rensing S.A."/>
            <person name="Schmutz J."/>
            <person name="Symeonidi A."/>
            <person name="Elias M."/>
            <person name="Eveleigh R.J."/>
            <person name="Herman E.K."/>
            <person name="Klute M.J."/>
            <person name="Nakayama T."/>
            <person name="Obornik M."/>
            <person name="Reyes-Prieto A."/>
            <person name="Armbrust E.V."/>
            <person name="Aves S.J."/>
            <person name="Beiko R.G."/>
            <person name="Coutinho P."/>
            <person name="Dacks J.B."/>
            <person name="Durnford D.G."/>
            <person name="Fast N.M."/>
            <person name="Green B.R."/>
            <person name="Grisdale C.J."/>
            <person name="Hempel F."/>
            <person name="Henrissat B."/>
            <person name="Hoppner M.P."/>
            <person name="Ishida K."/>
            <person name="Kim E."/>
            <person name="Koreny L."/>
            <person name="Kroth P.G."/>
            <person name="Liu Y."/>
            <person name="Malik S.B."/>
            <person name="Maier U.G."/>
            <person name="McRose D."/>
            <person name="Mock T."/>
            <person name="Neilson J.A."/>
            <person name="Onodera N.T."/>
            <person name="Poole A.M."/>
            <person name="Pritham E.J."/>
            <person name="Richards T.A."/>
            <person name="Rocap G."/>
            <person name="Roy S.W."/>
            <person name="Sarai C."/>
            <person name="Schaack S."/>
            <person name="Shirato S."/>
            <person name="Slamovits C.H."/>
            <person name="Spencer D.F."/>
            <person name="Suzuki S."/>
            <person name="Worden A.Z."/>
            <person name="Zauner S."/>
            <person name="Barry K."/>
            <person name="Bell C."/>
            <person name="Bharti A.K."/>
            <person name="Crow J.A."/>
            <person name="Grimwood J."/>
            <person name="Kramer R."/>
            <person name="Lindquist E."/>
            <person name="Lucas S."/>
            <person name="Salamov A."/>
            <person name="McFadden G.I."/>
            <person name="Lane C.E."/>
            <person name="Keeling P.J."/>
            <person name="Gray M.W."/>
            <person name="Grigoriev I.V."/>
            <person name="Archibald J.M."/>
        </authorList>
    </citation>
    <scope>NUCLEOTIDE SEQUENCE</scope>
    <source>
        <strain evidence="8 10">CCMP2712</strain>
    </source>
</reference>
<evidence type="ECO:0000256" key="4">
    <source>
        <dbReference type="ARBA" id="ARBA00022679"/>
    </source>
</evidence>
<proteinExistence type="inferred from homology"/>
<dbReference type="InterPro" id="IPR050519">
    <property type="entry name" value="Glycosyltransf_28_UgtP"/>
</dbReference>
<dbReference type="GO" id="GO:0031969">
    <property type="term" value="C:chloroplast membrane"/>
    <property type="evidence" value="ECO:0007669"/>
    <property type="project" value="UniProtKB-SubCell"/>
</dbReference>
<evidence type="ECO:0000313" key="8">
    <source>
        <dbReference type="EMBL" id="EKX35758.1"/>
    </source>
</evidence>
<reference evidence="9" key="3">
    <citation type="submission" date="2015-06" db="UniProtKB">
        <authorList>
            <consortium name="EnsemblProtists"/>
        </authorList>
    </citation>
    <scope>IDENTIFICATION</scope>
</reference>
<name>L1IHP1_GUITC</name>
<evidence type="ECO:0000259" key="7">
    <source>
        <dbReference type="Pfam" id="PF06925"/>
    </source>
</evidence>
<reference evidence="10" key="2">
    <citation type="submission" date="2012-11" db="EMBL/GenBank/DDBJ databases">
        <authorList>
            <person name="Kuo A."/>
            <person name="Curtis B.A."/>
            <person name="Tanifuji G."/>
            <person name="Burki F."/>
            <person name="Gruber A."/>
            <person name="Irimia M."/>
            <person name="Maruyama S."/>
            <person name="Arias M.C."/>
            <person name="Ball S.G."/>
            <person name="Gile G.H."/>
            <person name="Hirakawa Y."/>
            <person name="Hopkins J.F."/>
            <person name="Rensing S.A."/>
            <person name="Schmutz J."/>
            <person name="Symeonidi A."/>
            <person name="Elias M."/>
            <person name="Eveleigh R.J."/>
            <person name="Herman E.K."/>
            <person name="Klute M.J."/>
            <person name="Nakayama T."/>
            <person name="Obornik M."/>
            <person name="Reyes-Prieto A."/>
            <person name="Armbrust E.V."/>
            <person name="Aves S.J."/>
            <person name="Beiko R.G."/>
            <person name="Coutinho P."/>
            <person name="Dacks J.B."/>
            <person name="Durnford D.G."/>
            <person name="Fast N.M."/>
            <person name="Green B.R."/>
            <person name="Grisdale C."/>
            <person name="Hempe F."/>
            <person name="Henrissat B."/>
            <person name="Hoppner M.P."/>
            <person name="Ishida K.-I."/>
            <person name="Kim E."/>
            <person name="Koreny L."/>
            <person name="Kroth P.G."/>
            <person name="Liu Y."/>
            <person name="Malik S.-B."/>
            <person name="Maier U.G."/>
            <person name="McRose D."/>
            <person name="Mock T."/>
            <person name="Neilson J.A."/>
            <person name="Onodera N.T."/>
            <person name="Poole A.M."/>
            <person name="Pritham E.J."/>
            <person name="Richards T.A."/>
            <person name="Rocap G."/>
            <person name="Roy S.W."/>
            <person name="Sarai C."/>
            <person name="Schaack S."/>
            <person name="Shirato S."/>
            <person name="Slamovits C.H."/>
            <person name="Spencer D.F."/>
            <person name="Suzuki S."/>
            <person name="Worden A.Z."/>
            <person name="Zauner S."/>
            <person name="Barry K."/>
            <person name="Bell C."/>
            <person name="Bharti A.K."/>
            <person name="Crow J.A."/>
            <person name="Grimwood J."/>
            <person name="Kramer R."/>
            <person name="Lindquist E."/>
            <person name="Lucas S."/>
            <person name="Salamov A."/>
            <person name="McFadden G.I."/>
            <person name="Lane C.E."/>
            <person name="Keeling P.J."/>
            <person name="Gray M.W."/>
            <person name="Grigoriev I.V."/>
            <person name="Archibald J.M."/>
        </authorList>
    </citation>
    <scope>NUCLEOTIDE SEQUENCE</scope>
    <source>
        <strain evidence="10">CCMP2712</strain>
    </source>
</reference>
<evidence type="ECO:0000313" key="10">
    <source>
        <dbReference type="Proteomes" id="UP000011087"/>
    </source>
</evidence>
<dbReference type="KEGG" id="gtt:GUITHDRAFT_118033"/>
<organism evidence="8">
    <name type="scientific">Guillardia theta (strain CCMP2712)</name>
    <name type="common">Cryptophyte</name>
    <dbReference type="NCBI Taxonomy" id="905079"/>
    <lineage>
        <taxon>Eukaryota</taxon>
        <taxon>Cryptophyceae</taxon>
        <taxon>Pyrenomonadales</taxon>
        <taxon>Geminigeraceae</taxon>
        <taxon>Guillardia</taxon>
    </lineage>
</organism>
<sequence length="459" mass="51092">MAVKLAVRDGKEGKDKVGAIMDGRGCEEEEEGASGGGSFYSLAWALSHRLAQRFWERRWRGRSYGEATRVLILMSETGGGHKASAWSIAEALEAQADHPLQISIVDMFVRHTNFPFNRLPKMYSYLSNKPRMWEAVYKTTKMTAGTILGCQEALSLAWIDHFHRCVEEEDPDLIISVHPLVQDGVARVVRRIRSWRNGRDIAFVTVVTDLVDIHPFWFHPAVDRCFVPTEGAREVGGKCGIASSRLAVCGLPVRKGFLDILGRRREEVRAGLALEDLQTVLVLGGGDGVGDLGTLARAVGGSMRGSMRRQLIIVCGKNTRVFEELQEEKWPREIRVFVLGYVTNMFEWMFSSDVVVTKAGPGTIAEACICGLPIMISGFLPGQEEGNVDYIESRNIGEYHPDVSNLAERLKAWLADSSLLERMSRNARAASYPRASLEIAGEILEIVQGRREAQKNIER</sequence>
<evidence type="ECO:0000313" key="9">
    <source>
        <dbReference type="EnsemblProtists" id="EKX35758"/>
    </source>
</evidence>
<evidence type="ECO:0000256" key="2">
    <source>
        <dbReference type="ARBA" id="ARBA00012615"/>
    </source>
</evidence>
<dbReference type="OrthoDB" id="200404at2759"/>
<evidence type="ECO:0000256" key="5">
    <source>
        <dbReference type="ARBA" id="ARBA00046299"/>
    </source>
</evidence>
<dbReference type="PaxDb" id="55529-EKX35758"/>
<comment type="similarity">
    <text evidence="1">Belongs to the glycosyltransferase 28 family.</text>
</comment>
<dbReference type="GeneID" id="17292533"/>
<dbReference type="GO" id="GO:0046509">
    <property type="term" value="F:1,2-diacylglycerol 3-beta-galactosyltransferase activity"/>
    <property type="evidence" value="ECO:0007669"/>
    <property type="project" value="UniProtKB-EC"/>
</dbReference>
<comment type="subcellular location">
    <subcellularLocation>
        <location evidence="5">Plastid</location>
        <location evidence="5">Chloroplast membrane</location>
    </subcellularLocation>
</comment>
<evidence type="ECO:0000259" key="6">
    <source>
        <dbReference type="Pfam" id="PF04101"/>
    </source>
</evidence>
<feature type="domain" description="Diacylglycerol glucosyltransferase N-terminal" evidence="7">
    <location>
        <begin position="81"/>
        <end position="253"/>
    </location>
</feature>
<dbReference type="Proteomes" id="UP000011087">
    <property type="component" value="Unassembled WGS sequence"/>
</dbReference>
<accession>L1IHP1</accession>
<dbReference type="PANTHER" id="PTHR43025">
    <property type="entry name" value="MONOGALACTOSYLDIACYLGLYCEROL SYNTHASE"/>
    <property type="match status" value="1"/>
</dbReference>
<dbReference type="EC" id="2.4.1.46" evidence="2"/>
<keyword evidence="3" id="KW-0328">Glycosyltransferase</keyword>
<gene>
    <name evidence="8" type="ORF">GUITHDRAFT_118033</name>
</gene>
<dbReference type="RefSeq" id="XP_005822738.1">
    <property type="nucleotide sequence ID" value="XM_005822681.1"/>
</dbReference>
<dbReference type="Pfam" id="PF04101">
    <property type="entry name" value="Glyco_tran_28_C"/>
    <property type="match status" value="1"/>
</dbReference>
<feature type="domain" description="Glycosyl transferase family 28 C-terminal" evidence="6">
    <location>
        <begin position="279"/>
        <end position="426"/>
    </location>
</feature>
<dbReference type="EMBL" id="JH993084">
    <property type="protein sequence ID" value="EKX35758.1"/>
    <property type="molecule type" value="Genomic_DNA"/>
</dbReference>
<dbReference type="STRING" id="905079.L1IHP1"/>
<dbReference type="InterPro" id="IPR007235">
    <property type="entry name" value="Glyco_trans_28_C"/>
</dbReference>
<dbReference type="EnsemblProtists" id="EKX35758">
    <property type="protein sequence ID" value="EKX35758"/>
    <property type="gene ID" value="GUITHDRAFT_118033"/>
</dbReference>
<evidence type="ECO:0000256" key="3">
    <source>
        <dbReference type="ARBA" id="ARBA00022676"/>
    </source>
</evidence>
<keyword evidence="10" id="KW-1185">Reference proteome</keyword>
<dbReference type="OMA" id="EEENCQY"/>
<protein>
    <recommendedName>
        <fullName evidence="2">monogalactosyldiacylglycerol synthase</fullName>
        <ecNumber evidence="2">2.4.1.46</ecNumber>
    </recommendedName>
</protein>
<dbReference type="HOGENOM" id="CLU_028367_3_2_1"/>
<keyword evidence="4" id="KW-0808">Transferase</keyword>
<dbReference type="GO" id="GO:0009247">
    <property type="term" value="P:glycolipid biosynthetic process"/>
    <property type="evidence" value="ECO:0007669"/>
    <property type="project" value="InterPro"/>
</dbReference>
<dbReference type="PANTHER" id="PTHR43025:SF3">
    <property type="entry name" value="MONOGALACTOSYLDIACYLGLYCEROL SYNTHASE 1, CHLOROPLASTIC"/>
    <property type="match status" value="1"/>
</dbReference>
<dbReference type="InterPro" id="IPR009695">
    <property type="entry name" value="Diacylglyc_glucosyltr_N"/>
</dbReference>
<dbReference type="SUPFAM" id="SSF53756">
    <property type="entry name" value="UDP-Glycosyltransferase/glycogen phosphorylase"/>
    <property type="match status" value="1"/>
</dbReference>
<dbReference type="Pfam" id="PF06925">
    <property type="entry name" value="MGDG_synth"/>
    <property type="match status" value="1"/>
</dbReference>
<evidence type="ECO:0000256" key="1">
    <source>
        <dbReference type="ARBA" id="ARBA00006962"/>
    </source>
</evidence>
<dbReference type="eggNOG" id="ENOG502QPXV">
    <property type="taxonomic scope" value="Eukaryota"/>
</dbReference>